<comment type="subunit">
    <text evidence="11 13">Monomer. Homodimer; disulfide-linked.</text>
</comment>
<dbReference type="Pfam" id="PF01273">
    <property type="entry name" value="LBP_BPI_CETP"/>
    <property type="match status" value="1"/>
</dbReference>
<organism evidence="17 18">
    <name type="scientific">Triplophysa rosa</name>
    <name type="common">Cave loach</name>
    <dbReference type="NCBI Taxonomy" id="992332"/>
    <lineage>
        <taxon>Eukaryota</taxon>
        <taxon>Metazoa</taxon>
        <taxon>Chordata</taxon>
        <taxon>Craniata</taxon>
        <taxon>Vertebrata</taxon>
        <taxon>Euteleostomi</taxon>
        <taxon>Actinopterygii</taxon>
        <taxon>Neopterygii</taxon>
        <taxon>Teleostei</taxon>
        <taxon>Ostariophysi</taxon>
        <taxon>Cypriniformes</taxon>
        <taxon>Nemacheilidae</taxon>
        <taxon>Triplophysa</taxon>
    </lineage>
</organism>
<evidence type="ECO:0000256" key="9">
    <source>
        <dbReference type="ARBA" id="ARBA00023157"/>
    </source>
</evidence>
<dbReference type="SUPFAM" id="SSF55394">
    <property type="entry name" value="Bactericidal permeability-increasing protein, BPI"/>
    <property type="match status" value="2"/>
</dbReference>
<feature type="domain" description="Lipid-binding serum glycoprotein N-terminal" evidence="15">
    <location>
        <begin position="48"/>
        <end position="270"/>
    </location>
</feature>
<reference evidence="17" key="1">
    <citation type="submission" date="2021-02" db="EMBL/GenBank/DDBJ databases">
        <title>Comparative genomics reveals that relaxation of natural selection precedes convergent phenotypic evolution of cavefish.</title>
        <authorList>
            <person name="Peng Z."/>
        </authorList>
    </citation>
    <scope>NUCLEOTIDE SEQUENCE</scope>
    <source>
        <tissue evidence="17">Muscle</tissue>
    </source>
</reference>
<keyword evidence="9 12" id="KW-1015">Disulfide bond</keyword>
<evidence type="ECO:0000256" key="1">
    <source>
        <dbReference type="ARBA" id="ARBA00004613"/>
    </source>
</evidence>
<keyword evidence="18" id="KW-1185">Reference proteome</keyword>
<dbReference type="PIRSF" id="PIRSF002417">
    <property type="entry name" value="Lipid_binding_protein"/>
    <property type="match status" value="1"/>
</dbReference>
<evidence type="ECO:0000256" key="2">
    <source>
        <dbReference type="ARBA" id="ARBA00007292"/>
    </source>
</evidence>
<dbReference type="SMART" id="SM00329">
    <property type="entry name" value="BPI2"/>
    <property type="match status" value="1"/>
</dbReference>
<dbReference type="GO" id="GO:0005615">
    <property type="term" value="C:extracellular space"/>
    <property type="evidence" value="ECO:0007669"/>
    <property type="project" value="UniProtKB-UniRule"/>
</dbReference>
<evidence type="ECO:0000256" key="14">
    <source>
        <dbReference type="SAM" id="SignalP"/>
    </source>
</evidence>
<evidence type="ECO:0000256" key="8">
    <source>
        <dbReference type="ARBA" id="ARBA00023022"/>
    </source>
</evidence>
<dbReference type="InterPro" id="IPR032942">
    <property type="entry name" value="BPI/LBP/Plunc"/>
</dbReference>
<keyword evidence="4 13" id="KW-0964">Secreted</keyword>
<keyword evidence="7 13" id="KW-0391">Immunity</keyword>
<dbReference type="FunFam" id="3.15.20.10:FF:000001">
    <property type="entry name" value="Phospholipid transfer protein"/>
    <property type="match status" value="1"/>
</dbReference>
<feature type="signal peptide" evidence="14">
    <location>
        <begin position="1"/>
        <end position="40"/>
    </location>
</feature>
<feature type="chain" id="PRO_5040882672" description="Bactericidal permeability-increasing protein" evidence="14">
    <location>
        <begin position="41"/>
        <end position="510"/>
    </location>
</feature>
<keyword evidence="6 13" id="KW-0399">Innate immunity</keyword>
<proteinExistence type="inferred from homology"/>
<comment type="domain">
    <text evidence="13">The N-terminal region may be exposed to the interior of the granule, whereas the C-terminal portion may be embedded in the membrane. During phagocytosis and degranulation, proteases may be released and activated and cleave BPI at the junction of the N- and C-terminal portions of the molecule, providing controlled release of the N-terminal antibacterial fragment when bacteria are ingested.</text>
</comment>
<evidence type="ECO:0000256" key="5">
    <source>
        <dbReference type="ARBA" id="ARBA00022529"/>
    </source>
</evidence>
<gene>
    <name evidence="17" type="ORF">IRJ41_014498</name>
</gene>
<dbReference type="CDD" id="cd00025">
    <property type="entry name" value="BPI1"/>
    <property type="match status" value="1"/>
</dbReference>
<feature type="domain" description="Lipid-binding serum glycoprotein C-terminal" evidence="16">
    <location>
        <begin position="285"/>
        <end position="504"/>
    </location>
</feature>
<dbReference type="InterPro" id="IPR017943">
    <property type="entry name" value="Bactericidal_perm-incr_a/b_dom"/>
</dbReference>
<dbReference type="Pfam" id="PF02886">
    <property type="entry name" value="LBP_BPI_CETP_C"/>
    <property type="match status" value="1"/>
</dbReference>
<evidence type="ECO:0000256" key="12">
    <source>
        <dbReference type="PIRSR" id="PIRSR002417-50"/>
    </source>
</evidence>
<dbReference type="GO" id="GO:0050829">
    <property type="term" value="P:defense response to Gram-negative bacterium"/>
    <property type="evidence" value="ECO:0007669"/>
    <property type="project" value="UniProtKB-UniRule"/>
</dbReference>
<evidence type="ECO:0000259" key="15">
    <source>
        <dbReference type="SMART" id="SM00328"/>
    </source>
</evidence>
<dbReference type="GO" id="GO:0045087">
    <property type="term" value="P:innate immune response"/>
    <property type="evidence" value="ECO:0007669"/>
    <property type="project" value="UniProtKB-UniRule"/>
</dbReference>
<dbReference type="FunFam" id="3.15.10.10:FF:000001">
    <property type="entry name" value="phospholipid transfer protein-like"/>
    <property type="match status" value="1"/>
</dbReference>
<comment type="similarity">
    <text evidence="2">Belongs to the BPI/LBP/Plunc superfamily. BPI/LBP family.</text>
</comment>
<sequence>MHKEKKRRTTYCSASIKANWEMMLVWCVLTLLALVPVSTAANPGVKVKLTQKGLDYGRQLGIATLQQRFSTISLPDQSGTEKIFIGKVEYSVTGIRIVNLGLPTSTVELVSGTGVRLSIDNANIKAQGNWRVRYLRFIKASGSFDLTVSGVTISVTIAVNNDNRGRPSVSMTSCTADVRDVDVRFSGRLSWLYNLFRSFIERPIRNSLQAQICPLVAKSIPDINTELATLNVVAKVDRYVEIDYSMLGSALISSESIDLGLKGVFYNIGQRNEPPFFPKPFALPSQNTKMLYIGLSAFTVNSAAFAYHNAGAFSFDITDDLLGGLFASRRAISPDSDFRLNTKIFEASIPQVAKLYPGLKMRLLVKTVKEPIITFEPNNVTVQVSSTVTAYVIHQNNTLSPLFVLSLEASASAKVNIAGLNLIASVTLNRIQLSVNKSYVGKFEVPSPQASSQFDNLLKTILEFTVIPKVNARLQNGFPLPAMGKIKLVNPQLVVVKDYLLIGTDGQFLG</sequence>
<evidence type="ECO:0000313" key="17">
    <source>
        <dbReference type="EMBL" id="KAI7795321.1"/>
    </source>
</evidence>
<evidence type="ECO:0000256" key="7">
    <source>
        <dbReference type="ARBA" id="ARBA00022859"/>
    </source>
</evidence>
<comment type="function">
    <text evidence="13">The cytotoxic action of BPI is limited to many species of Gram-negative bacteria; this specificity may be explained by a strong affinity of the very basic N-terminal half for the negatively charged lipopolysaccharides that are unique to the Gram-negative bacterial outer envelope.</text>
</comment>
<evidence type="ECO:0000256" key="3">
    <source>
        <dbReference type="ARBA" id="ARBA00017827"/>
    </source>
</evidence>
<comment type="caution">
    <text evidence="17">The sequence shown here is derived from an EMBL/GenBank/DDBJ whole genome shotgun (WGS) entry which is preliminary data.</text>
</comment>
<feature type="disulfide bond" evidence="12">
    <location>
        <begin position="174"/>
        <end position="213"/>
    </location>
</feature>
<dbReference type="OrthoDB" id="10255543at2759"/>
<dbReference type="InterPro" id="IPR001124">
    <property type="entry name" value="Lipid-bd_serum_glycop_C"/>
</dbReference>
<name>A0A9W7TF36_TRIRA</name>
<dbReference type="PANTHER" id="PTHR10504:SF84">
    <property type="entry name" value="BACTERICIDAL PERMEABILITY-INCREASING PROTEIN"/>
    <property type="match status" value="1"/>
</dbReference>
<keyword evidence="10 13" id="KW-0325">Glycoprotein</keyword>
<dbReference type="Gene3D" id="3.15.10.10">
    <property type="entry name" value="Bactericidal permeability-increasing protein, domain 1"/>
    <property type="match status" value="1"/>
</dbReference>
<evidence type="ECO:0000256" key="11">
    <source>
        <dbReference type="ARBA" id="ARBA00025943"/>
    </source>
</evidence>
<evidence type="ECO:0000256" key="6">
    <source>
        <dbReference type="ARBA" id="ARBA00022588"/>
    </source>
</evidence>
<dbReference type="InterPro" id="IPR017942">
    <property type="entry name" value="Lipid-bd_serum_glycop_N"/>
</dbReference>
<comment type="domain">
    <text evidence="13">The N- and C-terminal barrels adopt an identical fold despite having only 13% of conserved residues.</text>
</comment>
<evidence type="ECO:0000256" key="4">
    <source>
        <dbReference type="ARBA" id="ARBA00022525"/>
    </source>
</evidence>
<dbReference type="PANTHER" id="PTHR10504">
    <property type="entry name" value="BACTERICIDAL PERMEABILITY-INCREASING BPI PROTEIN-RELATED"/>
    <property type="match status" value="1"/>
</dbReference>
<dbReference type="GO" id="GO:0008289">
    <property type="term" value="F:lipid binding"/>
    <property type="evidence" value="ECO:0007669"/>
    <property type="project" value="InterPro"/>
</dbReference>
<protein>
    <recommendedName>
        <fullName evidence="3 13">Bactericidal permeability-increasing protein</fullName>
        <shortName evidence="13">BPI</shortName>
    </recommendedName>
</protein>
<accession>A0A9W7TF36</accession>
<dbReference type="AlphaFoldDB" id="A0A9W7TF36"/>
<dbReference type="Proteomes" id="UP001059041">
    <property type="component" value="Linkage Group LG20"/>
</dbReference>
<dbReference type="InterPro" id="IPR030675">
    <property type="entry name" value="BPI/LBP"/>
</dbReference>
<dbReference type="Gene3D" id="3.15.20.10">
    <property type="entry name" value="Bactericidal permeability-increasing protein, domain 2"/>
    <property type="match status" value="1"/>
</dbReference>
<dbReference type="SMART" id="SM00328">
    <property type="entry name" value="BPI1"/>
    <property type="match status" value="1"/>
</dbReference>
<keyword evidence="13 14" id="KW-0732">Signal</keyword>
<evidence type="ECO:0000313" key="18">
    <source>
        <dbReference type="Proteomes" id="UP001059041"/>
    </source>
</evidence>
<evidence type="ECO:0000256" key="13">
    <source>
        <dbReference type="RuleBase" id="RU369039"/>
    </source>
</evidence>
<dbReference type="EMBL" id="JAFHDT010000020">
    <property type="protein sequence ID" value="KAI7795321.1"/>
    <property type="molecule type" value="Genomic_DNA"/>
</dbReference>
<keyword evidence="5 13" id="KW-0929">Antimicrobial</keyword>
<keyword evidence="8 13" id="KW-0044">Antibiotic</keyword>
<evidence type="ECO:0000259" key="16">
    <source>
        <dbReference type="SMART" id="SM00329"/>
    </source>
</evidence>
<comment type="subcellular location">
    <subcellularLocation>
        <location evidence="1 13">Secreted</location>
    </subcellularLocation>
</comment>
<evidence type="ECO:0000256" key="10">
    <source>
        <dbReference type="ARBA" id="ARBA00023180"/>
    </source>
</evidence>